<reference evidence="2 3" key="1">
    <citation type="submission" date="2016-10" db="EMBL/GenBank/DDBJ databases">
        <authorList>
            <person name="de Groot N.N."/>
        </authorList>
    </citation>
    <scope>NUCLEOTIDE SEQUENCE [LARGE SCALE GENOMIC DNA]</scope>
    <source>
        <strain evidence="2 3">CPCC 201354</strain>
    </source>
</reference>
<accession>A0A1G8EDB4</accession>
<evidence type="ECO:0000313" key="2">
    <source>
        <dbReference type="EMBL" id="SDH67770.1"/>
    </source>
</evidence>
<gene>
    <name evidence="2" type="ORF">SAMN05421505_12045</name>
</gene>
<sequence length="56" mass="5664">MTPLDARRRRDLAAIALIALGATGLLIVAYQAHPLLGWAGVSALALVGGLLLGSGQ</sequence>
<name>A0A1G8EDB4_9ACTN</name>
<keyword evidence="1" id="KW-0812">Transmembrane</keyword>
<evidence type="ECO:0000313" key="3">
    <source>
        <dbReference type="Proteomes" id="UP000198923"/>
    </source>
</evidence>
<protein>
    <submittedName>
        <fullName evidence="2">Uncharacterized protein</fullName>
    </submittedName>
</protein>
<dbReference type="STRING" id="504805.SAMN05421505_12045"/>
<dbReference type="AlphaFoldDB" id="A0A1G8EDB4"/>
<organism evidence="2 3">
    <name type="scientific">Sinosporangium album</name>
    <dbReference type="NCBI Taxonomy" id="504805"/>
    <lineage>
        <taxon>Bacteria</taxon>
        <taxon>Bacillati</taxon>
        <taxon>Actinomycetota</taxon>
        <taxon>Actinomycetes</taxon>
        <taxon>Streptosporangiales</taxon>
        <taxon>Streptosporangiaceae</taxon>
        <taxon>Sinosporangium</taxon>
    </lineage>
</organism>
<dbReference type="Proteomes" id="UP000198923">
    <property type="component" value="Unassembled WGS sequence"/>
</dbReference>
<evidence type="ECO:0000256" key="1">
    <source>
        <dbReference type="SAM" id="Phobius"/>
    </source>
</evidence>
<keyword evidence="1" id="KW-1133">Transmembrane helix</keyword>
<keyword evidence="1" id="KW-0472">Membrane</keyword>
<feature type="transmembrane region" description="Helical" evidence="1">
    <location>
        <begin position="12"/>
        <end position="30"/>
    </location>
</feature>
<dbReference type="RefSeq" id="WP_176955562.1">
    <property type="nucleotide sequence ID" value="NZ_FNCN01000020.1"/>
</dbReference>
<feature type="transmembrane region" description="Helical" evidence="1">
    <location>
        <begin position="36"/>
        <end position="53"/>
    </location>
</feature>
<proteinExistence type="predicted"/>
<keyword evidence="3" id="KW-1185">Reference proteome</keyword>
<dbReference type="EMBL" id="FNCN01000020">
    <property type="protein sequence ID" value="SDH67770.1"/>
    <property type="molecule type" value="Genomic_DNA"/>
</dbReference>